<proteinExistence type="predicted"/>
<evidence type="ECO:0000313" key="4">
    <source>
        <dbReference type="EMBL" id="QFG03619.1"/>
    </source>
</evidence>
<protein>
    <submittedName>
        <fullName evidence="4">Alpha/beta hydrolase</fullName>
    </submittedName>
</protein>
<organism evidence="4 5">
    <name type="scientific">Tepidiforma bonchosmolovskayae</name>
    <dbReference type="NCBI Taxonomy" id="2601677"/>
    <lineage>
        <taxon>Bacteria</taxon>
        <taxon>Bacillati</taxon>
        <taxon>Chloroflexota</taxon>
        <taxon>Tepidiformia</taxon>
        <taxon>Tepidiformales</taxon>
        <taxon>Tepidiformaceae</taxon>
        <taxon>Tepidiforma</taxon>
    </lineage>
</organism>
<name>A0ABX6C6L5_9CHLR</name>
<dbReference type="PANTHER" id="PTHR43329">
    <property type="entry name" value="EPOXIDE HYDROLASE"/>
    <property type="match status" value="1"/>
</dbReference>
<feature type="region of interest" description="Disordered" evidence="2">
    <location>
        <begin position="1"/>
        <end position="49"/>
    </location>
</feature>
<dbReference type="Gene3D" id="3.40.50.1820">
    <property type="entry name" value="alpha/beta hydrolase"/>
    <property type="match status" value="1"/>
</dbReference>
<dbReference type="InterPro" id="IPR000639">
    <property type="entry name" value="Epox_hydrolase-like"/>
</dbReference>
<evidence type="ECO:0000259" key="3">
    <source>
        <dbReference type="Pfam" id="PF00561"/>
    </source>
</evidence>
<dbReference type="PRINTS" id="PR00111">
    <property type="entry name" value="ABHYDROLASE"/>
</dbReference>
<reference evidence="4 5" key="2">
    <citation type="submission" date="2019-10" db="EMBL/GenBank/DDBJ databases">
        <title>Thermopilla bonchosmolovskayae gen. nov., sp. nov., a moderately thermophilic Chloroflexi bacterium from a Chukotka hot spring (Arctic, Russia), representing a novel classis Thermopillaia, which include previously uncultivated lineage OLB14.</title>
        <authorList>
            <person name="Kochetkova T.V."/>
            <person name="Zayulina K.S."/>
            <person name="Zhigarkov V.S."/>
            <person name="Minaev N.V."/>
            <person name="Novikov A."/>
            <person name="Toshchakov S.V."/>
            <person name="Elcheninov A.G."/>
            <person name="Kublanov I.V."/>
        </authorList>
    </citation>
    <scope>NUCLEOTIDE SEQUENCE [LARGE SCALE GENOMIC DNA]</scope>
    <source>
        <strain evidence="4 5">3753O</strain>
    </source>
</reference>
<dbReference type="GO" id="GO:0016787">
    <property type="term" value="F:hydrolase activity"/>
    <property type="evidence" value="ECO:0007669"/>
    <property type="project" value="UniProtKB-KW"/>
</dbReference>
<feature type="domain" description="AB hydrolase-1" evidence="3">
    <location>
        <begin position="91"/>
        <end position="345"/>
    </location>
</feature>
<evidence type="ECO:0000256" key="1">
    <source>
        <dbReference type="ARBA" id="ARBA00022801"/>
    </source>
</evidence>
<keyword evidence="1 4" id="KW-0378">Hydrolase</keyword>
<feature type="compositionally biased region" description="Basic and acidic residues" evidence="2">
    <location>
        <begin position="20"/>
        <end position="30"/>
    </location>
</feature>
<sequence>MAAPPVPEEEGGGSPSPPLRRPEGGGRSGERGAGSGEQGAGNGERGRMRRCAVREGMSMIEELRADRFRVEVAAPRGFRQAFVREGVGGVPLLLVHGWPETKRIWWRNIGVLAAAGFEVIAPDLRGFGDSEVGPDGFHDVPSHARDLYALVHDVLGHERVVAVGGDLGGPVIQDLSLRYPGFVDRMVLFNSPLPYDRELMAGLRTRSPREAMDYYIRQGTDADGLVAELATPEMRRRYIATFYTSRFWAHPGAFTQEAVEFMTEPFADGAKLRASFGAYEASFRESARSEPSAMAAPNPTRTLILFGPSDNVIYPDFDLMAARVFPEHAGPFLLRDCGHFVQWEAAHALNSAVIAWCGDLLAGRRR</sequence>
<evidence type="ECO:0000256" key="2">
    <source>
        <dbReference type="SAM" id="MobiDB-lite"/>
    </source>
</evidence>
<dbReference type="EMBL" id="CP042829">
    <property type="protein sequence ID" value="QFG03619.1"/>
    <property type="molecule type" value="Genomic_DNA"/>
</dbReference>
<dbReference type="PRINTS" id="PR00412">
    <property type="entry name" value="EPOXHYDRLASE"/>
</dbReference>
<evidence type="ECO:0000313" key="5">
    <source>
        <dbReference type="Proteomes" id="UP000326331"/>
    </source>
</evidence>
<dbReference type="InterPro" id="IPR029058">
    <property type="entry name" value="AB_hydrolase_fold"/>
</dbReference>
<reference evidence="4 5" key="1">
    <citation type="submission" date="2019-08" db="EMBL/GenBank/DDBJ databases">
        <authorList>
            <person name="Toschakov S.V."/>
        </authorList>
    </citation>
    <scope>NUCLEOTIDE SEQUENCE [LARGE SCALE GENOMIC DNA]</scope>
    <source>
        <strain evidence="4 5">3753O</strain>
    </source>
</reference>
<feature type="compositionally biased region" description="Gly residues" evidence="2">
    <location>
        <begin position="31"/>
        <end position="43"/>
    </location>
</feature>
<dbReference type="Pfam" id="PF00561">
    <property type="entry name" value="Abhydrolase_1"/>
    <property type="match status" value="1"/>
</dbReference>
<gene>
    <name evidence="4" type="ORF">Tbon_10020</name>
</gene>
<accession>A0ABX6C6L5</accession>
<keyword evidence="5" id="KW-1185">Reference proteome</keyword>
<dbReference type="SUPFAM" id="SSF53474">
    <property type="entry name" value="alpha/beta-Hydrolases"/>
    <property type="match status" value="1"/>
</dbReference>
<dbReference type="Proteomes" id="UP000326331">
    <property type="component" value="Chromosome"/>
</dbReference>
<dbReference type="InterPro" id="IPR000073">
    <property type="entry name" value="AB_hydrolase_1"/>
</dbReference>